<dbReference type="SUPFAM" id="SSF55729">
    <property type="entry name" value="Acyl-CoA N-acyltransferases (Nat)"/>
    <property type="match status" value="1"/>
</dbReference>
<dbReference type="GO" id="GO:0016747">
    <property type="term" value="F:acyltransferase activity, transferring groups other than amino-acyl groups"/>
    <property type="evidence" value="ECO:0007669"/>
    <property type="project" value="InterPro"/>
</dbReference>
<evidence type="ECO:0000313" key="2">
    <source>
        <dbReference type="EMBL" id="ALG86860.1"/>
    </source>
</evidence>
<keyword evidence="3" id="KW-1185">Reference proteome</keyword>
<dbReference type="EMBL" id="CP011853">
    <property type="protein sequence ID" value="ALG86860.1"/>
    <property type="molecule type" value="Genomic_DNA"/>
</dbReference>
<gene>
    <name evidence="2" type="ORF">ACH46_12540</name>
</gene>
<evidence type="ECO:0000259" key="1">
    <source>
        <dbReference type="PROSITE" id="PS51186"/>
    </source>
</evidence>
<dbReference type="CDD" id="cd04301">
    <property type="entry name" value="NAT_SF"/>
    <property type="match status" value="1"/>
</dbReference>
<accession>A0A0N9MUH5</accession>
<dbReference type="OrthoDB" id="3692150at2"/>
<dbReference type="KEGG" id="goq:ACH46_12540"/>
<proteinExistence type="predicted"/>
<keyword evidence="2" id="KW-0808">Transferase</keyword>
<reference evidence="3" key="1">
    <citation type="submission" date="2015-06" db="EMBL/GenBank/DDBJ databases">
        <title>Complete genome sequence and metabolic analysis of phthalate degradation pathway in Gordonia sp. QH-11.</title>
        <authorList>
            <person name="Jin D."/>
            <person name="Kong X."/>
            <person name="Bai Z."/>
        </authorList>
    </citation>
    <scope>NUCLEOTIDE SEQUENCE [LARGE SCALE GENOMIC DNA]</scope>
    <source>
        <strain evidence="3">QH-11</strain>
    </source>
</reference>
<organism evidence="2 3">
    <name type="scientific">Gordonia phthalatica</name>
    <dbReference type="NCBI Taxonomy" id="1136941"/>
    <lineage>
        <taxon>Bacteria</taxon>
        <taxon>Bacillati</taxon>
        <taxon>Actinomycetota</taxon>
        <taxon>Actinomycetes</taxon>
        <taxon>Mycobacteriales</taxon>
        <taxon>Gordoniaceae</taxon>
        <taxon>Gordonia</taxon>
    </lineage>
</organism>
<dbReference type="PATRIC" id="fig|1136941.3.peg.2554"/>
<dbReference type="AlphaFoldDB" id="A0A0N9MUH5"/>
<dbReference type="Proteomes" id="UP000063789">
    <property type="component" value="Chromosome"/>
</dbReference>
<name>A0A0N9MUH5_9ACTN</name>
<dbReference type="RefSeq" id="WP_062395373.1">
    <property type="nucleotide sequence ID" value="NZ_CP011853.1"/>
</dbReference>
<dbReference type="Gene3D" id="3.40.630.30">
    <property type="match status" value="1"/>
</dbReference>
<evidence type="ECO:0000313" key="3">
    <source>
        <dbReference type="Proteomes" id="UP000063789"/>
    </source>
</evidence>
<feature type="domain" description="N-acetyltransferase" evidence="1">
    <location>
        <begin position="78"/>
        <end position="215"/>
    </location>
</feature>
<dbReference type="InterPro" id="IPR000182">
    <property type="entry name" value="GNAT_dom"/>
</dbReference>
<protein>
    <submittedName>
        <fullName evidence="2">GCN5 family acetyltransferase</fullName>
    </submittedName>
</protein>
<dbReference type="PROSITE" id="PS51186">
    <property type="entry name" value="GNAT"/>
    <property type="match status" value="1"/>
</dbReference>
<sequence length="228" mass="25643">MPSRLESASIRIAPLPAGQAHLWLDPAVHTYITAMNYPRGSESHRLPLWRDHIVRPGWAAYGAFATLSRLDSLRPTYSRLRVRTPLALSDCEALVGVAYGYSGAGDQWWHRQLYSGLLREGHRPDDARAFLRDYFELTELHVHPAAQGRGIGEHLLSALLADRSETKVLLSTPEVPDEGNRAWGLYRRLGFTDVLRHFTFVGDARPFAFLGRPLPLTEPADPARRCVK</sequence>
<dbReference type="InterPro" id="IPR016181">
    <property type="entry name" value="Acyl_CoA_acyltransferase"/>
</dbReference>
<dbReference type="STRING" id="1136941.ACH46_12540"/>
<dbReference type="Pfam" id="PF13508">
    <property type="entry name" value="Acetyltransf_7"/>
    <property type="match status" value="1"/>
</dbReference>
<reference evidence="2 3" key="2">
    <citation type="journal article" date="2017" name="Int. J. Syst. Evol. Microbiol.">
        <title>Gordonia phthalatica sp. nov., a di-n-butyl phthalate-degrading bacterium isolated from activated sludge.</title>
        <authorList>
            <person name="Jin D."/>
            <person name="Kong X."/>
            <person name="Jia M."/>
            <person name="Yu X."/>
            <person name="Wang X."/>
            <person name="Zhuang X."/>
            <person name="Deng Y."/>
            <person name="Bai Z."/>
        </authorList>
    </citation>
    <scope>NUCLEOTIDE SEQUENCE [LARGE SCALE GENOMIC DNA]</scope>
    <source>
        <strain evidence="2 3">QH-11</strain>
    </source>
</reference>